<dbReference type="PROSITE" id="PS51257">
    <property type="entry name" value="PROKAR_LIPOPROTEIN"/>
    <property type="match status" value="1"/>
</dbReference>
<dbReference type="RefSeq" id="WP_033092971.1">
    <property type="nucleotide sequence ID" value="NZ_JQED01000008.1"/>
</dbReference>
<dbReference type="PATRIC" id="fig|28229.4.peg.1205"/>
<feature type="chain" id="PRO_5001949066" description="Lipoprotein" evidence="1">
    <location>
        <begin position="23"/>
        <end position="123"/>
    </location>
</feature>
<sequence precursor="true">MIKTKIASVFLVSFLAGCSSLLSDSSHISTGDSFEATKVSEIKIYFELPKQAYTVIGLVESHGTGLTQAKEKERALQALKVEAASIGAHGVIITNSSMKKLSGFDGEPAGEENIINGKAIRFN</sequence>
<accession>A0A099KSF7</accession>
<dbReference type="Proteomes" id="UP000029843">
    <property type="component" value="Unassembled WGS sequence"/>
</dbReference>
<evidence type="ECO:0000313" key="2">
    <source>
        <dbReference type="EMBL" id="KGJ93684.1"/>
    </source>
</evidence>
<keyword evidence="1" id="KW-0732">Signal</keyword>
<evidence type="ECO:0000256" key="1">
    <source>
        <dbReference type="SAM" id="SignalP"/>
    </source>
</evidence>
<comment type="caution">
    <text evidence="2">The sequence shown here is derived from an EMBL/GenBank/DDBJ whole genome shotgun (WGS) entry which is preliminary data.</text>
</comment>
<gene>
    <name evidence="2" type="ORF">ND2E_2177</name>
</gene>
<feature type="signal peptide" evidence="1">
    <location>
        <begin position="1"/>
        <end position="22"/>
    </location>
</feature>
<dbReference type="OrthoDB" id="6105272at2"/>
<evidence type="ECO:0008006" key="4">
    <source>
        <dbReference type="Google" id="ProtNLM"/>
    </source>
</evidence>
<organism evidence="2 3">
    <name type="scientific">Colwellia psychrerythraea</name>
    <name type="common">Vibrio psychroerythus</name>
    <dbReference type="NCBI Taxonomy" id="28229"/>
    <lineage>
        <taxon>Bacteria</taxon>
        <taxon>Pseudomonadati</taxon>
        <taxon>Pseudomonadota</taxon>
        <taxon>Gammaproteobacteria</taxon>
        <taxon>Alteromonadales</taxon>
        <taxon>Colwelliaceae</taxon>
        <taxon>Colwellia</taxon>
    </lineage>
</organism>
<evidence type="ECO:0000313" key="3">
    <source>
        <dbReference type="Proteomes" id="UP000029843"/>
    </source>
</evidence>
<protein>
    <recommendedName>
        <fullName evidence="4">Lipoprotein</fullName>
    </recommendedName>
</protein>
<reference evidence="2 3" key="1">
    <citation type="submission" date="2014-08" db="EMBL/GenBank/DDBJ databases">
        <title>Genomic and Phenotypic Diversity of Colwellia psychrerythraea strains from Disparate Marine Basins.</title>
        <authorList>
            <person name="Techtmann S.M."/>
            <person name="Stelling S.C."/>
            <person name="Utturkar S.M."/>
            <person name="Alshibli N."/>
            <person name="Harris A."/>
            <person name="Brown S.D."/>
            <person name="Hazen T.C."/>
        </authorList>
    </citation>
    <scope>NUCLEOTIDE SEQUENCE [LARGE SCALE GENOMIC DNA]</scope>
    <source>
        <strain evidence="2 3">ND2E</strain>
    </source>
</reference>
<proteinExistence type="predicted"/>
<dbReference type="EMBL" id="JQED01000008">
    <property type="protein sequence ID" value="KGJ93684.1"/>
    <property type="molecule type" value="Genomic_DNA"/>
</dbReference>
<name>A0A099KSF7_COLPS</name>
<dbReference type="AlphaFoldDB" id="A0A099KSF7"/>